<organism evidence="2 3">
    <name type="scientific">Dreissena polymorpha</name>
    <name type="common">Zebra mussel</name>
    <name type="synonym">Mytilus polymorpha</name>
    <dbReference type="NCBI Taxonomy" id="45954"/>
    <lineage>
        <taxon>Eukaryota</taxon>
        <taxon>Metazoa</taxon>
        <taxon>Spiralia</taxon>
        <taxon>Lophotrochozoa</taxon>
        <taxon>Mollusca</taxon>
        <taxon>Bivalvia</taxon>
        <taxon>Autobranchia</taxon>
        <taxon>Heteroconchia</taxon>
        <taxon>Euheterodonta</taxon>
        <taxon>Imparidentia</taxon>
        <taxon>Neoheterodontei</taxon>
        <taxon>Myida</taxon>
        <taxon>Dreissenoidea</taxon>
        <taxon>Dreissenidae</taxon>
        <taxon>Dreissena</taxon>
    </lineage>
</organism>
<dbReference type="PANTHER" id="PTHR44154:SF1">
    <property type="entry name" value="QUINONE OXIDOREDUCTASE"/>
    <property type="match status" value="1"/>
</dbReference>
<comment type="caution">
    <text evidence="2">The sequence shown here is derived from an EMBL/GenBank/DDBJ whole genome shotgun (WGS) entry which is preliminary data.</text>
</comment>
<dbReference type="PANTHER" id="PTHR44154">
    <property type="entry name" value="QUINONE OXIDOREDUCTASE"/>
    <property type="match status" value="1"/>
</dbReference>
<dbReference type="GO" id="GO:0003730">
    <property type="term" value="F:mRNA 3'-UTR binding"/>
    <property type="evidence" value="ECO:0007669"/>
    <property type="project" value="TreeGrafter"/>
</dbReference>
<gene>
    <name evidence="2" type="ORF">DPMN_176667</name>
</gene>
<dbReference type="Gene3D" id="3.90.180.10">
    <property type="entry name" value="Medium-chain alcohol dehydrogenases, catalytic domain"/>
    <property type="match status" value="1"/>
</dbReference>
<dbReference type="SUPFAM" id="SSF50129">
    <property type="entry name" value="GroES-like"/>
    <property type="match status" value="1"/>
</dbReference>
<reference evidence="2" key="2">
    <citation type="submission" date="2020-11" db="EMBL/GenBank/DDBJ databases">
        <authorList>
            <person name="McCartney M.A."/>
            <person name="Auch B."/>
            <person name="Kono T."/>
            <person name="Mallez S."/>
            <person name="Becker A."/>
            <person name="Gohl D.M."/>
            <person name="Silverstein K.A.T."/>
            <person name="Koren S."/>
            <person name="Bechman K.B."/>
            <person name="Herman A."/>
            <person name="Abrahante J.E."/>
            <person name="Garbe J."/>
        </authorList>
    </citation>
    <scope>NUCLEOTIDE SEQUENCE</scope>
    <source>
        <strain evidence="2">Duluth1</strain>
        <tissue evidence="2">Whole animal</tissue>
    </source>
</reference>
<dbReference type="GO" id="GO:0003960">
    <property type="term" value="F:quinone reductase (NADPH) activity"/>
    <property type="evidence" value="ECO:0007669"/>
    <property type="project" value="TreeGrafter"/>
</dbReference>
<name>A0A9D4IH44_DREPO</name>
<sequence length="64" mass="6912">MTCSFGFPQEGDKVLLIRTLSGGYAEYTVAEEAMVGKLPDRLSFSQGAGLGEPCYTAYRALCIK</sequence>
<keyword evidence="1" id="KW-0521">NADP</keyword>
<evidence type="ECO:0000313" key="3">
    <source>
        <dbReference type="Proteomes" id="UP000828390"/>
    </source>
</evidence>
<proteinExistence type="predicted"/>
<accession>A0A9D4IH44</accession>
<dbReference type="InterPro" id="IPR011032">
    <property type="entry name" value="GroES-like_sf"/>
</dbReference>
<dbReference type="Proteomes" id="UP000828390">
    <property type="component" value="Unassembled WGS sequence"/>
</dbReference>
<dbReference type="GO" id="GO:0070402">
    <property type="term" value="F:NADPH binding"/>
    <property type="evidence" value="ECO:0007669"/>
    <property type="project" value="TreeGrafter"/>
</dbReference>
<dbReference type="EMBL" id="JAIWYP010000009">
    <property type="protein sequence ID" value="KAH3775266.1"/>
    <property type="molecule type" value="Genomic_DNA"/>
</dbReference>
<evidence type="ECO:0000256" key="1">
    <source>
        <dbReference type="ARBA" id="ARBA00022857"/>
    </source>
</evidence>
<dbReference type="AlphaFoldDB" id="A0A9D4IH44"/>
<protein>
    <submittedName>
        <fullName evidence="2">Uncharacterized protein</fullName>
    </submittedName>
</protein>
<dbReference type="Gene3D" id="3.40.50.720">
    <property type="entry name" value="NAD(P)-binding Rossmann-like Domain"/>
    <property type="match status" value="1"/>
</dbReference>
<dbReference type="InterPro" id="IPR051603">
    <property type="entry name" value="Zinc-ADH_QOR/CCCR"/>
</dbReference>
<reference evidence="2" key="1">
    <citation type="journal article" date="2019" name="bioRxiv">
        <title>The Genome of the Zebra Mussel, Dreissena polymorpha: A Resource for Invasive Species Research.</title>
        <authorList>
            <person name="McCartney M.A."/>
            <person name="Auch B."/>
            <person name="Kono T."/>
            <person name="Mallez S."/>
            <person name="Zhang Y."/>
            <person name="Obille A."/>
            <person name="Becker A."/>
            <person name="Abrahante J.E."/>
            <person name="Garbe J."/>
            <person name="Badalamenti J.P."/>
            <person name="Herman A."/>
            <person name="Mangelson H."/>
            <person name="Liachko I."/>
            <person name="Sullivan S."/>
            <person name="Sone E.D."/>
            <person name="Koren S."/>
            <person name="Silverstein K.A.T."/>
            <person name="Beckman K.B."/>
            <person name="Gohl D.M."/>
        </authorList>
    </citation>
    <scope>NUCLEOTIDE SEQUENCE</scope>
    <source>
        <strain evidence="2">Duluth1</strain>
        <tissue evidence="2">Whole animal</tissue>
    </source>
</reference>
<keyword evidence="3" id="KW-1185">Reference proteome</keyword>
<dbReference type="GO" id="GO:0005829">
    <property type="term" value="C:cytosol"/>
    <property type="evidence" value="ECO:0007669"/>
    <property type="project" value="TreeGrafter"/>
</dbReference>
<evidence type="ECO:0000313" key="2">
    <source>
        <dbReference type="EMBL" id="KAH3775266.1"/>
    </source>
</evidence>